<dbReference type="Gene3D" id="3.60.10.10">
    <property type="entry name" value="Endonuclease/exonuclease/phosphatase"/>
    <property type="match status" value="1"/>
</dbReference>
<evidence type="ECO:0000313" key="3">
    <source>
        <dbReference type="Proteomes" id="UP001642484"/>
    </source>
</evidence>
<dbReference type="InterPro" id="IPR036691">
    <property type="entry name" value="Endo/exonu/phosph_ase_sf"/>
</dbReference>
<accession>A0ABP0JIV3</accession>
<protein>
    <recommendedName>
        <fullName evidence="4">Endonuclease/exonuclease/phosphatase domain-containing protein</fullName>
    </recommendedName>
</protein>
<dbReference type="EMBL" id="CAXAMN010005557">
    <property type="protein sequence ID" value="CAK9014226.1"/>
    <property type="molecule type" value="Genomic_DNA"/>
</dbReference>
<evidence type="ECO:0008006" key="4">
    <source>
        <dbReference type="Google" id="ProtNLM"/>
    </source>
</evidence>
<evidence type="ECO:0000256" key="1">
    <source>
        <dbReference type="SAM" id="MobiDB-lite"/>
    </source>
</evidence>
<feature type="compositionally biased region" description="Basic and acidic residues" evidence="1">
    <location>
        <begin position="238"/>
        <end position="258"/>
    </location>
</feature>
<proteinExistence type="predicted"/>
<sequence>MDSKAAFAERAKAVGVSETHVAPLSGKQLDTFGAFAFISSFQPGGTDETPFVRALGAALQVNPTAFTEAELSSFRRLYYEAHTLAMGDLRSRLERKDGEAPRKIPMAERSQLLDLLKQELPGITIDLQLEPAHKLVDMVKQQVEDNCIRFLPLKECLMQDKIISGWFALLTKEPASGYRAVTLQQLVQADQELWLHAAQEVRGKNLLATPKPLDQALTQLQQSAEIRYHLLPLPASQKEPKDPPRKRLKQDSKGDKGGKKGLGKGSVSLPKDCVATTPAGARICFQYNRDRCNRQNADKTRRPTVRYLIPGQGQAFASGDATCACTASAIRGSVFVDAALTAKHPIDYAFPLPDALLEAVAKLISDGPKLTIARRKLALKKAKQQPLLEVLPDIPDLQTSWLLLLYCPSPRVHYALRGICPDLTKHFATERDNAVHTCLRRLLQQPNELPRPAIDTAAAHWASWQDPTPILRQKMPQVFDTIQQQIENPELPSLQCLQHVTAFLTSLGLDAPPCTQCQPAPPAPTSPHDHADTLRGWQRHASHITDTALKQEHIAHFTAPSQHLLESQCGPLAARIFTLFPVSHELVLDSSHFRLLLLQRLRLPCPSCQRAADVNSNDAPMAWNGEKFTAIEGPGVVWVARDKYGDRHVNWVRLQVVGSSETILFANTHGPLDQCGGKPGGTVATNYINAVNQHKKTKDVVIFTGDFNCGSNQDTIKQLSEAYQLDATDTSYNGADHIFSSSGFSVLWKGASDGSPSDHQLLKAVLQSGSHSRCPVPPDNGGCCLTCRFNHYCPSNKGCYASGQSGCSGGYCPAPPEVEIVV</sequence>
<organism evidence="2 3">
    <name type="scientific">Durusdinium trenchii</name>
    <dbReference type="NCBI Taxonomy" id="1381693"/>
    <lineage>
        <taxon>Eukaryota</taxon>
        <taxon>Sar</taxon>
        <taxon>Alveolata</taxon>
        <taxon>Dinophyceae</taxon>
        <taxon>Suessiales</taxon>
        <taxon>Symbiodiniaceae</taxon>
        <taxon>Durusdinium</taxon>
    </lineage>
</organism>
<comment type="caution">
    <text evidence="2">The sequence shown here is derived from an EMBL/GenBank/DDBJ whole genome shotgun (WGS) entry which is preliminary data.</text>
</comment>
<feature type="region of interest" description="Disordered" evidence="1">
    <location>
        <begin position="232"/>
        <end position="264"/>
    </location>
</feature>
<dbReference type="SUPFAM" id="SSF56219">
    <property type="entry name" value="DNase I-like"/>
    <property type="match status" value="1"/>
</dbReference>
<reference evidence="2 3" key="1">
    <citation type="submission" date="2024-02" db="EMBL/GenBank/DDBJ databases">
        <authorList>
            <person name="Chen Y."/>
            <person name="Shah S."/>
            <person name="Dougan E. K."/>
            <person name="Thang M."/>
            <person name="Chan C."/>
        </authorList>
    </citation>
    <scope>NUCLEOTIDE SEQUENCE [LARGE SCALE GENOMIC DNA]</scope>
</reference>
<keyword evidence="3" id="KW-1185">Reference proteome</keyword>
<gene>
    <name evidence="2" type="ORF">CCMP2556_LOCUS11585</name>
</gene>
<evidence type="ECO:0000313" key="2">
    <source>
        <dbReference type="EMBL" id="CAK9014226.1"/>
    </source>
</evidence>
<name>A0ABP0JIV3_9DINO</name>
<dbReference type="Proteomes" id="UP001642484">
    <property type="component" value="Unassembled WGS sequence"/>
</dbReference>